<evidence type="ECO:0000256" key="3">
    <source>
        <dbReference type="ARBA" id="ARBA00022729"/>
    </source>
</evidence>
<keyword evidence="6" id="KW-1185">Reference proteome</keyword>
<reference evidence="5 6" key="1">
    <citation type="submission" date="2019-01" db="EMBL/GenBank/DDBJ databases">
        <title>Lactibacter flavus gen. nov., sp. nov., a novel bacterium of the family Propionibacteriaceae isolated from raw milk and dairy products.</title>
        <authorList>
            <person name="Huptas C."/>
            <person name="Wenning M."/>
            <person name="Breitenwieser F."/>
            <person name="Doll E."/>
            <person name="Von Neubeck M."/>
            <person name="Busse H.-J."/>
            <person name="Scherer S."/>
        </authorList>
    </citation>
    <scope>NUCLEOTIDE SEQUENCE [LARGE SCALE GENOMIC DNA]</scope>
    <source>
        <strain evidence="5 6">KCTC 33808</strain>
    </source>
</reference>
<dbReference type="InterPro" id="IPR050682">
    <property type="entry name" value="ModA/WtpA"/>
</dbReference>
<keyword evidence="4" id="KW-0500">Molybdenum</keyword>
<keyword evidence="3" id="KW-0732">Signal</keyword>
<accession>A0A4Q9KAU8</accession>
<dbReference type="Gene3D" id="3.40.190.10">
    <property type="entry name" value="Periplasmic binding protein-like II"/>
    <property type="match status" value="2"/>
</dbReference>
<dbReference type="GO" id="GO:0030973">
    <property type="term" value="F:molybdate ion binding"/>
    <property type="evidence" value="ECO:0007669"/>
    <property type="project" value="TreeGrafter"/>
</dbReference>
<dbReference type="Proteomes" id="UP000292373">
    <property type="component" value="Unassembled WGS sequence"/>
</dbReference>
<gene>
    <name evidence="5" type="primary">modA</name>
    <name evidence="5" type="ORF">ET989_13540</name>
</gene>
<evidence type="ECO:0000313" key="6">
    <source>
        <dbReference type="Proteomes" id="UP000292373"/>
    </source>
</evidence>
<dbReference type="GO" id="GO:0015689">
    <property type="term" value="P:molybdate ion transport"/>
    <property type="evidence" value="ECO:0007669"/>
    <property type="project" value="InterPro"/>
</dbReference>
<feature type="binding site" evidence="4">
    <location>
        <position position="91"/>
    </location>
    <ligand>
        <name>molybdate</name>
        <dbReference type="ChEBI" id="CHEBI:36264"/>
    </ligand>
</feature>
<dbReference type="InterPro" id="IPR005950">
    <property type="entry name" value="ModA"/>
</dbReference>
<dbReference type="NCBIfam" id="TIGR01256">
    <property type="entry name" value="modA"/>
    <property type="match status" value="1"/>
</dbReference>
<dbReference type="OrthoDB" id="9785015at2"/>
<evidence type="ECO:0000256" key="4">
    <source>
        <dbReference type="PIRSR" id="PIRSR004846-1"/>
    </source>
</evidence>
<organism evidence="5 6">
    <name type="scientific">Propioniciclava sinopodophylli</name>
    <dbReference type="NCBI Taxonomy" id="1837344"/>
    <lineage>
        <taxon>Bacteria</taxon>
        <taxon>Bacillati</taxon>
        <taxon>Actinomycetota</taxon>
        <taxon>Actinomycetes</taxon>
        <taxon>Propionibacteriales</taxon>
        <taxon>Propionibacteriaceae</taxon>
        <taxon>Propioniciclava</taxon>
    </lineage>
</organism>
<dbReference type="PANTHER" id="PTHR30632:SF0">
    <property type="entry name" value="SULFATE-BINDING PROTEIN"/>
    <property type="match status" value="1"/>
</dbReference>
<keyword evidence="2 4" id="KW-0479">Metal-binding</keyword>
<dbReference type="PANTHER" id="PTHR30632">
    <property type="entry name" value="MOLYBDATE-BINDING PERIPLASMIC PROTEIN"/>
    <property type="match status" value="1"/>
</dbReference>
<evidence type="ECO:0000313" key="5">
    <source>
        <dbReference type="EMBL" id="TBT82713.1"/>
    </source>
</evidence>
<dbReference type="Pfam" id="PF13531">
    <property type="entry name" value="SBP_bac_11"/>
    <property type="match status" value="1"/>
</dbReference>
<feature type="binding site" evidence="4">
    <location>
        <position position="193"/>
    </location>
    <ligand>
        <name>molybdate</name>
        <dbReference type="ChEBI" id="CHEBI:36264"/>
    </ligand>
</feature>
<comment type="caution">
    <text evidence="5">The sequence shown here is derived from an EMBL/GenBank/DDBJ whole genome shotgun (WGS) entry which is preliminary data.</text>
</comment>
<proteinExistence type="inferred from homology"/>
<evidence type="ECO:0000256" key="2">
    <source>
        <dbReference type="ARBA" id="ARBA00022723"/>
    </source>
</evidence>
<sequence length="275" mass="27742">MHSPSRRTSKVNLHPLEQVQIHFRGAPALCSAVAVVALALTSVGCSTGPAASAPTGPRPVTVFAAASLTAAFTEIAELAPSLDVTLNFDGSPTLVDQITSGAPADVLATADEASMQRATEAAIVAPDPTIFATNSGVLIVPKGNPAQVSGVDGSLDGTKLVVCARAVPCGATAHKIAEAAGVTLKPVSEEQKVTDVRGKVSSGEADAGIVFATDAQAAGDAVETIAVDPEKRFAARYPMTIVTEAKNPAAARAFIDLVLSEEGQAVLATHGFGAP</sequence>
<dbReference type="SUPFAM" id="SSF53850">
    <property type="entry name" value="Periplasmic binding protein-like II"/>
    <property type="match status" value="1"/>
</dbReference>
<feature type="binding site" evidence="4">
    <location>
        <position position="67"/>
    </location>
    <ligand>
        <name>molybdate</name>
        <dbReference type="ChEBI" id="CHEBI:36264"/>
    </ligand>
</feature>
<dbReference type="GO" id="GO:0046872">
    <property type="term" value="F:metal ion binding"/>
    <property type="evidence" value="ECO:0007669"/>
    <property type="project" value="UniProtKB-KW"/>
</dbReference>
<protein>
    <submittedName>
        <fullName evidence="5">Molybdate ABC transporter substrate-binding protein</fullName>
    </submittedName>
</protein>
<comment type="similarity">
    <text evidence="1">Belongs to the bacterial solute-binding protein ModA family.</text>
</comment>
<dbReference type="EMBL" id="SDMQ01000018">
    <property type="protein sequence ID" value="TBT82713.1"/>
    <property type="molecule type" value="Genomic_DNA"/>
</dbReference>
<dbReference type="PIRSF" id="PIRSF004846">
    <property type="entry name" value="ModA"/>
    <property type="match status" value="1"/>
</dbReference>
<dbReference type="AlphaFoldDB" id="A0A4Q9KAU8"/>
<evidence type="ECO:0000256" key="1">
    <source>
        <dbReference type="ARBA" id="ARBA00009175"/>
    </source>
</evidence>
<name>A0A4Q9KAU8_9ACTN</name>